<feature type="compositionally biased region" description="Basic and acidic residues" evidence="1">
    <location>
        <begin position="109"/>
        <end position="123"/>
    </location>
</feature>
<sequence>MSARNFAQQDGVVRRAGRWSTAAAVVVTEAAQHYVSTGSTLEKVVDHANTGAVWGLGFQLVAMVSTALYRALPSNGSFTVSWRVNGRGDSEAPAQKGQDPQQTPGVPEARAKESDPENEKHGV</sequence>
<dbReference type="Proteomes" id="UP000305929">
    <property type="component" value="Unassembled WGS sequence"/>
</dbReference>
<proteinExistence type="predicted"/>
<organism evidence="2 3">
    <name type="scientific">Streptomyces lasalocidi</name>
    <name type="common">Streptomyces lasaliensis</name>
    <dbReference type="NCBI Taxonomy" id="324833"/>
    <lineage>
        <taxon>Bacteria</taxon>
        <taxon>Bacillati</taxon>
        <taxon>Actinomycetota</taxon>
        <taxon>Actinomycetes</taxon>
        <taxon>Kitasatosporales</taxon>
        <taxon>Streptomycetaceae</taxon>
        <taxon>Streptomyces</taxon>
    </lineage>
</organism>
<accession>A0A4U5W892</accession>
<gene>
    <name evidence="2" type="ORF">E4U91_37615</name>
</gene>
<feature type="region of interest" description="Disordered" evidence="1">
    <location>
        <begin position="83"/>
        <end position="123"/>
    </location>
</feature>
<dbReference type="EMBL" id="SZNQ01000003">
    <property type="protein sequence ID" value="TKS96375.1"/>
    <property type="molecule type" value="Genomic_DNA"/>
</dbReference>
<evidence type="ECO:0000256" key="1">
    <source>
        <dbReference type="SAM" id="MobiDB-lite"/>
    </source>
</evidence>
<evidence type="ECO:0000313" key="2">
    <source>
        <dbReference type="EMBL" id="TKS96375.1"/>
    </source>
</evidence>
<keyword evidence="3" id="KW-1185">Reference proteome</keyword>
<protein>
    <submittedName>
        <fullName evidence="2">Uncharacterized protein</fullName>
    </submittedName>
</protein>
<reference evidence="2 3" key="1">
    <citation type="submission" date="2019-04" db="EMBL/GenBank/DDBJ databases">
        <title>Streptomyces lasaliensis sp. nov., an Actinomycete isolated from soil which produces the polyether antibiotic lasalocid.</title>
        <authorList>
            <person name="Erwin G."/>
            <person name="Haber C."/>
        </authorList>
    </citation>
    <scope>NUCLEOTIDE SEQUENCE [LARGE SCALE GENOMIC DNA]</scope>
    <source>
        <strain evidence="2 3">X-537</strain>
    </source>
</reference>
<dbReference type="AlphaFoldDB" id="A0A4U5W892"/>
<evidence type="ECO:0000313" key="3">
    <source>
        <dbReference type="Proteomes" id="UP000305929"/>
    </source>
</evidence>
<dbReference type="RefSeq" id="WP_137311471.1">
    <property type="nucleotide sequence ID" value="NZ_SZNQ01000003.1"/>
</dbReference>
<name>A0A4U5W892_STRLS</name>
<comment type="caution">
    <text evidence="2">The sequence shown here is derived from an EMBL/GenBank/DDBJ whole genome shotgun (WGS) entry which is preliminary data.</text>
</comment>